<organism evidence="3 4">
    <name type="scientific">Myxococcus fulvus</name>
    <dbReference type="NCBI Taxonomy" id="33"/>
    <lineage>
        <taxon>Bacteria</taxon>
        <taxon>Pseudomonadati</taxon>
        <taxon>Myxococcota</taxon>
        <taxon>Myxococcia</taxon>
        <taxon>Myxococcales</taxon>
        <taxon>Cystobacterineae</taxon>
        <taxon>Myxococcaceae</taxon>
        <taxon>Myxococcus</taxon>
    </lineage>
</organism>
<protein>
    <recommendedName>
        <fullName evidence="2">Immunity MXAN-0049 protein domain-containing protein</fullName>
    </recommendedName>
</protein>
<feature type="compositionally biased region" description="Basic residues" evidence="1">
    <location>
        <begin position="25"/>
        <end position="37"/>
    </location>
</feature>
<proteinExistence type="predicted"/>
<feature type="region of interest" description="Disordered" evidence="1">
    <location>
        <begin position="1"/>
        <end position="42"/>
    </location>
</feature>
<comment type="caution">
    <text evidence="3">The sequence shown here is derived from an EMBL/GenBank/DDBJ whole genome shotgun (WGS) entry which is preliminary data.</text>
</comment>
<reference evidence="3 4" key="1">
    <citation type="submission" date="2016-10" db="EMBL/GenBank/DDBJ databases">
        <authorList>
            <person name="Varghese N."/>
            <person name="Submissions S."/>
        </authorList>
    </citation>
    <scope>NUCLEOTIDE SEQUENCE [LARGE SCALE GENOMIC DNA]</scope>
    <source>
        <strain evidence="3 4">DSM 16525</strain>
    </source>
</reference>
<dbReference type="Pfam" id="PF07791">
    <property type="entry name" value="Imm11"/>
    <property type="match status" value="1"/>
</dbReference>
<dbReference type="Proteomes" id="UP000183760">
    <property type="component" value="Unassembled WGS sequence"/>
</dbReference>
<dbReference type="EMBL" id="FOIB01000022">
    <property type="protein sequence ID" value="SEU42831.1"/>
    <property type="molecule type" value="Genomic_DNA"/>
</dbReference>
<sequence>MGSRSTATPAPRRQVPSTRSAPLHRQMKPNRYSRRTQHTNLGTSELLEASHGSKLDGFDEPHEPHADMQNDYFMLMGDSLNQWMQREGPPPQKQLVGVPWQQRPAFVTDPIKLRIRTGVLPKEPFPAYEGSCEPLLSARAKSLLEPLAISQLQFLPADVSFESGEVQRFWWLHVCRSIYCVDKKRTKGLFYSPREMLAIACARGHSSGKTAHLPTGRTPLHPPPPRVPGEPASRMGGRGVQVHACRGVVPPRLHRGLPRPVRQLAGHICVARLGRYIPRASRQSIRRMAR</sequence>
<evidence type="ECO:0000313" key="3">
    <source>
        <dbReference type="EMBL" id="SEU42831.1"/>
    </source>
</evidence>
<feature type="domain" description="Immunity MXAN-0049 protein" evidence="2">
    <location>
        <begin position="84"/>
        <end position="186"/>
    </location>
</feature>
<accession>A0ABY1CXF8</accession>
<evidence type="ECO:0000259" key="2">
    <source>
        <dbReference type="Pfam" id="PF07791"/>
    </source>
</evidence>
<evidence type="ECO:0000256" key="1">
    <source>
        <dbReference type="SAM" id="MobiDB-lite"/>
    </source>
</evidence>
<feature type="region of interest" description="Disordered" evidence="1">
    <location>
        <begin position="208"/>
        <end position="236"/>
    </location>
</feature>
<evidence type="ECO:0000313" key="4">
    <source>
        <dbReference type="Proteomes" id="UP000183760"/>
    </source>
</evidence>
<gene>
    <name evidence="3" type="ORF">SAMN05443572_1225</name>
</gene>
<keyword evidence="4" id="KW-1185">Reference proteome</keyword>
<dbReference type="InterPro" id="IPR012433">
    <property type="entry name" value="Imm11"/>
</dbReference>
<dbReference type="RefSeq" id="WP_373867649.1">
    <property type="nucleotide sequence ID" value="NZ_BJXR01000087.1"/>
</dbReference>
<name>A0ABY1CXF8_MYXFU</name>